<dbReference type="GO" id="GO:0005576">
    <property type="term" value="C:extracellular region"/>
    <property type="evidence" value="ECO:0007669"/>
    <property type="project" value="TreeGrafter"/>
</dbReference>
<dbReference type="AlphaFoldDB" id="G8YGU2"/>
<accession>G8YGU2</accession>
<proteinExistence type="inferred from homology"/>
<dbReference type="OrthoDB" id="2432613at2759"/>
<evidence type="ECO:0000256" key="2">
    <source>
        <dbReference type="ARBA" id="ARBA00006816"/>
    </source>
</evidence>
<evidence type="ECO:0000259" key="5">
    <source>
        <dbReference type="Pfam" id="PF05390"/>
    </source>
</evidence>
<reference evidence="8" key="1">
    <citation type="submission" date="2011-10" db="EMBL/GenBank/DDBJ databases">
        <authorList>
            <person name="Genoscope - CEA"/>
        </authorList>
    </citation>
    <scope>NUCLEOTIDE SEQUENCE</scope>
</reference>
<dbReference type="EMBL" id="FO082052">
    <property type="protein sequence ID" value="CCE80644.1"/>
    <property type="molecule type" value="Genomic_DNA"/>
</dbReference>
<dbReference type="InterPro" id="IPR045328">
    <property type="entry name" value="Kre9/Knh1"/>
</dbReference>
<comment type="similarity">
    <text evidence="2">Belongs to the KRE9/KNH1 family.</text>
</comment>
<protein>
    <submittedName>
        <fullName evidence="8">Piso0_002971 protein</fullName>
    </submittedName>
</protein>
<dbReference type="InterPro" id="IPR008659">
    <property type="entry name" value="Kre9/Knh1_C"/>
</dbReference>
<dbReference type="GO" id="GO:0031505">
    <property type="term" value="P:fungal-type cell wall organization"/>
    <property type="evidence" value="ECO:0007669"/>
    <property type="project" value="TreeGrafter"/>
</dbReference>
<comment type="function">
    <text evidence="1">Involved in cell wall beta(1-&gt;6) glucan synthesis.</text>
</comment>
<organism evidence="8 9">
    <name type="scientific">Pichia sorbitophila (strain ATCC MYA-4447 / BCRC 22081 / CBS 7064 / NBRC 10061 / NRRL Y-12695)</name>
    <name type="common">Hybrid yeast</name>
    <dbReference type="NCBI Taxonomy" id="559304"/>
    <lineage>
        <taxon>Eukaryota</taxon>
        <taxon>Fungi</taxon>
        <taxon>Dikarya</taxon>
        <taxon>Ascomycota</taxon>
        <taxon>Saccharomycotina</taxon>
        <taxon>Pichiomycetes</taxon>
        <taxon>Debaryomycetaceae</taxon>
        <taxon>Millerozyma</taxon>
    </lineage>
</organism>
<evidence type="ECO:0000256" key="1">
    <source>
        <dbReference type="ARBA" id="ARBA00004010"/>
    </source>
</evidence>
<dbReference type="PANTHER" id="PTHR28154">
    <property type="entry name" value="CELL WALL SYNTHESIS PROTEIN KNH1-RELATED"/>
    <property type="match status" value="1"/>
</dbReference>
<sequence>MLLHPILIILASIVTVLAEVNITKPAQGDSFSGSGGTATVDLQWDIDNSYLAEKVTNYTVLLCAGQDQSIDCQEKPLISGSSLKADSKSVKLSSDKVANGEYFFQFYIQYPGGVASIAYSYRFKLTGMTGANSFTAPISATGPPPSFAFSYPVDSSLHSVPYTKQTGVVRYAPMQSQPGSKVTHSTWSRRFPTSSVSYYSTYRSRPNVLTTTTIPWTYSRTSAANWASTAAFPTEFYPASSRVTKASLSTAAKKKRWLDI</sequence>
<dbReference type="GO" id="GO:0042546">
    <property type="term" value="P:cell wall biogenesis"/>
    <property type="evidence" value="ECO:0007669"/>
    <property type="project" value="InterPro"/>
</dbReference>
<evidence type="ECO:0000313" key="7">
    <source>
        <dbReference type="EMBL" id="CCE79879.1"/>
    </source>
</evidence>
<dbReference type="FunCoup" id="G8YGU2">
    <property type="interactions" value="86"/>
</dbReference>
<reference evidence="9" key="2">
    <citation type="journal article" date="2012" name="G3 (Bethesda)">
        <title>Pichia sorbitophila, an interspecies yeast hybrid reveals early steps of genome resolution following polyploidization.</title>
        <authorList>
            <person name="Leh Louis V."/>
            <person name="Despons L."/>
            <person name="Friedrich A."/>
            <person name="Martin T."/>
            <person name="Durrens P."/>
            <person name="Casaregola S."/>
            <person name="Neuveglise C."/>
            <person name="Fairhead C."/>
            <person name="Marck C."/>
            <person name="Cruz J.A."/>
            <person name="Straub M.L."/>
            <person name="Kugler V."/>
            <person name="Sacerdot C."/>
            <person name="Uzunov Z."/>
            <person name="Thierry A."/>
            <person name="Weiss S."/>
            <person name="Bleykasten C."/>
            <person name="De Montigny J."/>
            <person name="Jacques N."/>
            <person name="Jung P."/>
            <person name="Lemaire M."/>
            <person name="Mallet S."/>
            <person name="Morel G."/>
            <person name="Richard G.F."/>
            <person name="Sarkar A."/>
            <person name="Savel G."/>
            <person name="Schacherer J."/>
            <person name="Seret M.L."/>
            <person name="Talla E."/>
            <person name="Samson G."/>
            <person name="Jubin C."/>
            <person name="Poulain J."/>
            <person name="Vacherie B."/>
            <person name="Barbe V."/>
            <person name="Pelletier E."/>
            <person name="Sherman D.J."/>
            <person name="Westhof E."/>
            <person name="Weissenbach J."/>
            <person name="Baret P.V."/>
            <person name="Wincker P."/>
            <person name="Gaillardin C."/>
            <person name="Dujon B."/>
            <person name="Souciet J.L."/>
        </authorList>
    </citation>
    <scope>NUCLEOTIDE SEQUENCE [LARGE SCALE GENOMIC DNA]</scope>
    <source>
        <strain evidence="9">ATCC MYA-4447 / BCRC 22081 / CBS 7064 / NBRC 10061 / NRRL Y-12695</strain>
    </source>
</reference>
<evidence type="ECO:0000313" key="9">
    <source>
        <dbReference type="Proteomes" id="UP000005222"/>
    </source>
</evidence>
<dbReference type="PANTHER" id="PTHR28154:SF1">
    <property type="entry name" value="CELL WALL SYNTHESIS PROTEIN KNH1-RELATED"/>
    <property type="match status" value="1"/>
</dbReference>
<dbReference type="InParanoid" id="G8YGU2"/>
<dbReference type="Pfam" id="PF10342">
    <property type="entry name" value="Kre9_KNH"/>
    <property type="match status" value="1"/>
</dbReference>
<dbReference type="eggNOG" id="ENOG502S28F">
    <property type="taxonomic scope" value="Eukaryota"/>
</dbReference>
<feature type="domain" description="Yeast cell wall synthesis Kre9/Knh1-like N-terminal" evidence="6">
    <location>
        <begin position="24"/>
        <end position="125"/>
    </location>
</feature>
<feature type="signal peptide" evidence="4">
    <location>
        <begin position="1"/>
        <end position="18"/>
    </location>
</feature>
<keyword evidence="3 4" id="KW-0732">Signal</keyword>
<evidence type="ECO:0000256" key="3">
    <source>
        <dbReference type="ARBA" id="ARBA00022729"/>
    </source>
</evidence>
<evidence type="ECO:0000313" key="8">
    <source>
        <dbReference type="EMBL" id="CCE80644.1"/>
    </source>
</evidence>
<dbReference type="Pfam" id="PF05390">
    <property type="entry name" value="Kre9_KNH1_C"/>
    <property type="match status" value="1"/>
</dbReference>
<dbReference type="EMBL" id="FO082053">
    <property type="protein sequence ID" value="CCE79879.1"/>
    <property type="molecule type" value="Genomic_DNA"/>
</dbReference>
<gene>
    <name evidence="8" type="primary">Piso0_002971</name>
    <name evidence="7" type="ORF">GNLVRS01_PISO0G02052g</name>
    <name evidence="8" type="ORF">GNLVRS01_PISO0H02053g</name>
</gene>
<dbReference type="GO" id="GO:0006078">
    <property type="term" value="P:(1-&gt;6)-beta-D-glucan biosynthetic process"/>
    <property type="evidence" value="ECO:0007669"/>
    <property type="project" value="InterPro"/>
</dbReference>
<keyword evidence="9" id="KW-1185">Reference proteome</keyword>
<dbReference type="HOGENOM" id="CLU_063732_1_0_1"/>
<feature type="chain" id="PRO_5007664835" evidence="4">
    <location>
        <begin position="19"/>
        <end position="260"/>
    </location>
</feature>
<dbReference type="STRING" id="559304.G8YGU2"/>
<dbReference type="Proteomes" id="UP000005222">
    <property type="component" value="Chromosome H"/>
</dbReference>
<feature type="domain" description="Yeast cell wall synthesis Kre9/Knh1 C-terminal" evidence="5">
    <location>
        <begin position="154"/>
        <end position="251"/>
    </location>
</feature>
<name>G8YGU2_PICSO</name>
<dbReference type="Proteomes" id="UP000005222">
    <property type="component" value="Chromosome G"/>
</dbReference>
<evidence type="ECO:0000256" key="4">
    <source>
        <dbReference type="SAM" id="SignalP"/>
    </source>
</evidence>
<dbReference type="InterPro" id="IPR018466">
    <property type="entry name" value="Kre9/Knh1-like_N"/>
</dbReference>
<evidence type="ECO:0000259" key="6">
    <source>
        <dbReference type="Pfam" id="PF10342"/>
    </source>
</evidence>